<evidence type="ECO:0000313" key="5">
    <source>
        <dbReference type="EMBL" id="KAF5679591.1"/>
    </source>
</evidence>
<dbReference type="Gene3D" id="3.40.50.1820">
    <property type="entry name" value="alpha/beta hydrolase"/>
    <property type="match status" value="1"/>
</dbReference>
<comment type="similarity">
    <text evidence="1">Belongs to the 'GDXG' lipolytic enzyme family.</text>
</comment>
<dbReference type="AlphaFoldDB" id="A0A8H5X199"/>
<evidence type="ECO:0000256" key="1">
    <source>
        <dbReference type="ARBA" id="ARBA00010515"/>
    </source>
</evidence>
<dbReference type="Pfam" id="PF07859">
    <property type="entry name" value="Abhydrolase_3"/>
    <property type="match status" value="1"/>
</dbReference>
<dbReference type="Proteomes" id="UP000567885">
    <property type="component" value="Unassembled WGS sequence"/>
</dbReference>
<feature type="domain" description="Alpha/beta hydrolase fold-3" evidence="4">
    <location>
        <begin position="83"/>
        <end position="269"/>
    </location>
</feature>
<evidence type="ECO:0000259" key="4">
    <source>
        <dbReference type="Pfam" id="PF07859"/>
    </source>
</evidence>
<reference evidence="5 6" key="1">
    <citation type="submission" date="2020-05" db="EMBL/GenBank/DDBJ databases">
        <title>Identification and distribution of gene clusters putatively required for synthesis of sphingolipid metabolism inhibitors in phylogenetically diverse species of the filamentous fungus Fusarium.</title>
        <authorList>
            <person name="Kim H.-S."/>
            <person name="Busman M."/>
            <person name="Brown D.W."/>
            <person name="Divon H."/>
            <person name="Uhlig S."/>
            <person name="Proctor R.H."/>
        </authorList>
    </citation>
    <scope>NUCLEOTIDE SEQUENCE [LARGE SCALE GENOMIC DNA]</scope>
    <source>
        <strain evidence="5 6">NRRL 20693</strain>
    </source>
</reference>
<accession>A0A8H5X199</accession>
<protein>
    <submittedName>
        <fullName evidence="5">Esterase</fullName>
    </submittedName>
</protein>
<dbReference type="InterPro" id="IPR013094">
    <property type="entry name" value="AB_hydrolase_3"/>
</dbReference>
<comment type="caution">
    <text evidence="5">The sequence shown here is derived from an EMBL/GenBank/DDBJ whole genome shotgun (WGS) entry which is preliminary data.</text>
</comment>
<name>A0A8H5X199_FUSHE</name>
<proteinExistence type="inferred from homology"/>
<keyword evidence="6" id="KW-1185">Reference proteome</keyword>
<dbReference type="GO" id="GO:0016787">
    <property type="term" value="F:hydrolase activity"/>
    <property type="evidence" value="ECO:0007669"/>
    <property type="project" value="UniProtKB-KW"/>
</dbReference>
<dbReference type="InterPro" id="IPR029058">
    <property type="entry name" value="AB_hydrolase_fold"/>
</dbReference>
<dbReference type="InterPro" id="IPR050300">
    <property type="entry name" value="GDXG_lipolytic_enzyme"/>
</dbReference>
<gene>
    <name evidence="5" type="ORF">FHETE_756</name>
</gene>
<dbReference type="OrthoDB" id="2152029at2759"/>
<dbReference type="PANTHER" id="PTHR48081">
    <property type="entry name" value="AB HYDROLASE SUPERFAMILY PROTEIN C4A8.06C"/>
    <property type="match status" value="1"/>
</dbReference>
<evidence type="ECO:0000256" key="3">
    <source>
        <dbReference type="PROSITE-ProRule" id="PRU10038"/>
    </source>
</evidence>
<feature type="active site" evidence="3">
    <location>
        <position position="154"/>
    </location>
</feature>
<evidence type="ECO:0000313" key="6">
    <source>
        <dbReference type="Proteomes" id="UP000567885"/>
    </source>
</evidence>
<dbReference type="PANTHER" id="PTHR48081:SF25">
    <property type="entry name" value="PUTATIVE (AFU_ORTHOLOGUE AFUA_3G11560)-RELATED"/>
    <property type="match status" value="1"/>
</dbReference>
<organism evidence="5 6">
    <name type="scientific">Fusarium heterosporum</name>
    <dbReference type="NCBI Taxonomy" id="42747"/>
    <lineage>
        <taxon>Eukaryota</taxon>
        <taxon>Fungi</taxon>
        <taxon>Dikarya</taxon>
        <taxon>Ascomycota</taxon>
        <taxon>Pezizomycotina</taxon>
        <taxon>Sordariomycetes</taxon>
        <taxon>Hypocreomycetidae</taxon>
        <taxon>Hypocreales</taxon>
        <taxon>Nectriaceae</taxon>
        <taxon>Fusarium</taxon>
        <taxon>Fusarium heterosporum species complex</taxon>
    </lineage>
</organism>
<evidence type="ECO:0000256" key="2">
    <source>
        <dbReference type="ARBA" id="ARBA00022801"/>
    </source>
</evidence>
<dbReference type="SUPFAM" id="SSF53474">
    <property type="entry name" value="alpha/beta-Hydrolases"/>
    <property type="match status" value="1"/>
</dbReference>
<dbReference type="EMBL" id="JAAGWQ010000011">
    <property type="protein sequence ID" value="KAF5679591.1"/>
    <property type="molecule type" value="Genomic_DNA"/>
</dbReference>
<keyword evidence="2" id="KW-0378">Hydrolase</keyword>
<dbReference type="PROSITE" id="PS01174">
    <property type="entry name" value="LIPASE_GDXG_SER"/>
    <property type="match status" value="1"/>
</dbReference>
<dbReference type="InterPro" id="IPR033140">
    <property type="entry name" value="Lipase_GDXG_put_SER_AS"/>
</dbReference>
<sequence length="320" mass="35332">MPSINASLIAFYIKWIRQTKVVFDSSENTLASLDDSYIRPQDFHPPTNLGSDILIDRADLHDWPLYKLSSPISPAKDGPREALLYVHGGAFYREITAQHWTLAAQIARETGLDVLLPIYPLLPRPGATAKKLAIGLIDICRSSHQPIVSIAGDSAGGMLALSTTQQMRDTEPELFAKLRSLVLISPVLDLELAHPEVVRLSKIDPWLGIAGMRDVLVPKLAAGLPVKDPIVSPLYGSIKNLPPTLLFSGTHDMLCADARRLKSKYAGKDVDDASVGSLEMDRFIYVEREEMIHVWPLLPHPEGAEARELIVHFINKCLIA</sequence>